<accession>B2JME7</accession>
<dbReference type="AlphaFoldDB" id="B2JME7"/>
<gene>
    <name evidence="1" type="ordered locus">Bphy_5199</name>
</gene>
<dbReference type="Pfam" id="PF05488">
    <property type="entry name" value="PAAR_motif"/>
    <property type="match status" value="1"/>
</dbReference>
<dbReference type="Proteomes" id="UP000001192">
    <property type="component" value="Chromosome 2"/>
</dbReference>
<keyword evidence="2" id="KW-1185">Reference proteome</keyword>
<dbReference type="KEGG" id="bph:Bphy_5199"/>
<dbReference type="InterPro" id="IPR008727">
    <property type="entry name" value="PAAR_motif"/>
</dbReference>
<organism evidence="1 2">
    <name type="scientific">Paraburkholderia phymatum (strain DSM 17167 / CIP 108236 / LMG 21445 / STM815)</name>
    <name type="common">Burkholderia phymatum</name>
    <dbReference type="NCBI Taxonomy" id="391038"/>
    <lineage>
        <taxon>Bacteria</taxon>
        <taxon>Pseudomonadati</taxon>
        <taxon>Pseudomonadota</taxon>
        <taxon>Betaproteobacteria</taxon>
        <taxon>Burkholderiales</taxon>
        <taxon>Burkholderiaceae</taxon>
        <taxon>Paraburkholderia</taxon>
    </lineage>
</organism>
<dbReference type="EMBL" id="CP001044">
    <property type="protein sequence ID" value="ACC74282.1"/>
    <property type="molecule type" value="Genomic_DNA"/>
</dbReference>
<protein>
    <recommendedName>
        <fullName evidence="3">PAAR repeat-containing protein</fullName>
    </recommendedName>
</protein>
<dbReference type="eggNOG" id="ENOG502ZI4Y">
    <property type="taxonomic scope" value="Bacteria"/>
</dbReference>
<proteinExistence type="predicted"/>
<dbReference type="CDD" id="cd14744">
    <property type="entry name" value="PAAR_CT_2"/>
    <property type="match status" value="1"/>
</dbReference>
<name>B2JME7_PARP8</name>
<dbReference type="STRING" id="391038.Bphy_5199"/>
<dbReference type="HOGENOM" id="CLU_165961_0_0_4"/>
<evidence type="ECO:0000313" key="1">
    <source>
        <dbReference type="EMBL" id="ACC74282.1"/>
    </source>
</evidence>
<reference evidence="2" key="1">
    <citation type="journal article" date="2014" name="Stand. Genomic Sci.">
        <title>Complete genome sequence of Burkholderia phymatum STM815(T), a broad host range and efficient nitrogen-fixing symbiont of Mimosa species.</title>
        <authorList>
            <person name="Moulin L."/>
            <person name="Klonowska A."/>
            <person name="Caroline B."/>
            <person name="Booth K."/>
            <person name="Vriezen J.A."/>
            <person name="Melkonian R."/>
            <person name="James E.K."/>
            <person name="Young J.P."/>
            <person name="Bena G."/>
            <person name="Hauser L."/>
            <person name="Land M."/>
            <person name="Kyrpides N."/>
            <person name="Bruce D."/>
            <person name="Chain P."/>
            <person name="Copeland A."/>
            <person name="Pitluck S."/>
            <person name="Woyke T."/>
            <person name="Lizotte-Waniewski M."/>
            <person name="Bristow J."/>
            <person name="Riley M."/>
        </authorList>
    </citation>
    <scope>NUCLEOTIDE SEQUENCE [LARGE SCALE GENOMIC DNA]</scope>
    <source>
        <strain evidence="2">DSM 17167 / CIP 108236 / LMG 21445 / STM815</strain>
    </source>
</reference>
<evidence type="ECO:0008006" key="3">
    <source>
        <dbReference type="Google" id="ProtNLM"/>
    </source>
</evidence>
<evidence type="ECO:0000313" key="2">
    <source>
        <dbReference type="Proteomes" id="UP000001192"/>
    </source>
</evidence>
<dbReference type="RefSeq" id="WP_012404446.1">
    <property type="nucleotide sequence ID" value="NC_010623.1"/>
</dbReference>
<dbReference type="OrthoDB" id="8594232at2"/>
<sequence>MGKALVCNGDETTTGGHVIATASTMFDGERRIALDREMATCGNCPGEHPIKGTGTDMDEDGRASVLDGDRVLCPCGKNHVKAHPDAGCSA</sequence>